<keyword evidence="6 7" id="KW-0472">Membrane</keyword>
<accession>A0A5C8PPP7</accession>
<evidence type="ECO:0000256" key="4">
    <source>
        <dbReference type="ARBA" id="ARBA00023002"/>
    </source>
</evidence>
<evidence type="ECO:0000313" key="10">
    <source>
        <dbReference type="Proteomes" id="UP000321638"/>
    </source>
</evidence>
<dbReference type="PANTHER" id="PTHR21624">
    <property type="entry name" value="STEROL DESATURASE-RELATED PROTEIN"/>
    <property type="match status" value="1"/>
</dbReference>
<evidence type="ECO:0000256" key="3">
    <source>
        <dbReference type="ARBA" id="ARBA00022989"/>
    </source>
</evidence>
<evidence type="ECO:0000256" key="2">
    <source>
        <dbReference type="ARBA" id="ARBA00022692"/>
    </source>
</evidence>
<protein>
    <submittedName>
        <fullName evidence="9">Sterol desaturase family protein</fullName>
    </submittedName>
</protein>
<dbReference type="Pfam" id="PF04116">
    <property type="entry name" value="FA_hydroxylase"/>
    <property type="match status" value="1"/>
</dbReference>
<dbReference type="AlphaFoldDB" id="A0A5C8PPP7"/>
<evidence type="ECO:0000256" key="7">
    <source>
        <dbReference type="SAM" id="Phobius"/>
    </source>
</evidence>
<feature type="transmembrane region" description="Helical" evidence="7">
    <location>
        <begin position="20"/>
        <end position="40"/>
    </location>
</feature>
<keyword evidence="3 7" id="KW-1133">Transmembrane helix</keyword>
<gene>
    <name evidence="9" type="ORF">FHP25_11905</name>
</gene>
<evidence type="ECO:0000313" key="9">
    <source>
        <dbReference type="EMBL" id="TXL76347.1"/>
    </source>
</evidence>
<dbReference type="GO" id="GO:0005506">
    <property type="term" value="F:iron ion binding"/>
    <property type="evidence" value="ECO:0007669"/>
    <property type="project" value="InterPro"/>
</dbReference>
<sequence length="293" mass="32723">MDVMLDSLAPLVVDASAALSHAFWGLLTPAAVFGSLAALVKGRRVFAGIWQVLSETRVNLLIACFNAVLMAPLFSLLFVWMNARLQDNALYRLSSSVWDGMPIALVVLAAIFAGDFAGYWRHRLEHTRLLWPAHAVHHSDTRMTWLTLERFHPINSFTTLMLDNTFLLLLGFPPYALVANNLVRHYYGYLIHADLPWTYGKLGAVLVSPAMHRWHHADDADAFNTNYATVFSVFDRWFGTLRVPGPCLAALGVKADMGPGAVGQLTYPLRPSLYRHSAGQIIRRVRRACKLPV</sequence>
<reference evidence="9 10" key="1">
    <citation type="submission" date="2019-06" db="EMBL/GenBank/DDBJ databases">
        <title>New taxonomy in bacterial strain CC-CFT640, isolated from vineyard.</title>
        <authorList>
            <person name="Lin S.-Y."/>
            <person name="Tsai C.-F."/>
            <person name="Young C.-C."/>
        </authorList>
    </citation>
    <scope>NUCLEOTIDE SEQUENCE [LARGE SCALE GENOMIC DNA]</scope>
    <source>
        <strain evidence="9 10">CC-CFT640</strain>
    </source>
</reference>
<comment type="subcellular location">
    <subcellularLocation>
        <location evidence="1">Endomembrane system</location>
        <topology evidence="1">Multi-pass membrane protein</topology>
    </subcellularLocation>
</comment>
<dbReference type="GO" id="GO:0006643">
    <property type="term" value="P:membrane lipid metabolic process"/>
    <property type="evidence" value="ECO:0007669"/>
    <property type="project" value="TreeGrafter"/>
</dbReference>
<dbReference type="GO" id="GO:0008610">
    <property type="term" value="P:lipid biosynthetic process"/>
    <property type="evidence" value="ECO:0007669"/>
    <property type="project" value="InterPro"/>
</dbReference>
<name>A0A5C8PPP7_9HYPH</name>
<dbReference type="Proteomes" id="UP000321638">
    <property type="component" value="Unassembled WGS sequence"/>
</dbReference>
<feature type="domain" description="Fatty acid hydroxylase" evidence="8">
    <location>
        <begin position="108"/>
        <end position="240"/>
    </location>
</feature>
<dbReference type="GO" id="GO:0016020">
    <property type="term" value="C:membrane"/>
    <property type="evidence" value="ECO:0007669"/>
    <property type="project" value="GOC"/>
</dbReference>
<organism evidence="9 10">
    <name type="scientific">Vineibacter terrae</name>
    <dbReference type="NCBI Taxonomy" id="2586908"/>
    <lineage>
        <taxon>Bacteria</taxon>
        <taxon>Pseudomonadati</taxon>
        <taxon>Pseudomonadota</taxon>
        <taxon>Alphaproteobacteria</taxon>
        <taxon>Hyphomicrobiales</taxon>
        <taxon>Vineibacter</taxon>
    </lineage>
</organism>
<feature type="transmembrane region" description="Helical" evidence="7">
    <location>
        <begin position="101"/>
        <end position="120"/>
    </location>
</feature>
<evidence type="ECO:0000256" key="6">
    <source>
        <dbReference type="ARBA" id="ARBA00023136"/>
    </source>
</evidence>
<evidence type="ECO:0000256" key="5">
    <source>
        <dbReference type="ARBA" id="ARBA00023098"/>
    </source>
</evidence>
<dbReference type="OrthoDB" id="9770329at2"/>
<dbReference type="GO" id="GO:0050479">
    <property type="term" value="F:glyceryl-ether monooxygenase activity"/>
    <property type="evidence" value="ECO:0007669"/>
    <property type="project" value="TreeGrafter"/>
</dbReference>
<proteinExistence type="predicted"/>
<keyword evidence="10" id="KW-1185">Reference proteome</keyword>
<dbReference type="GO" id="GO:0012505">
    <property type="term" value="C:endomembrane system"/>
    <property type="evidence" value="ECO:0007669"/>
    <property type="project" value="UniProtKB-SubCell"/>
</dbReference>
<dbReference type="InterPro" id="IPR051689">
    <property type="entry name" value="Sterol_desaturase/TMEM195"/>
</dbReference>
<feature type="transmembrane region" description="Helical" evidence="7">
    <location>
        <begin position="60"/>
        <end position="81"/>
    </location>
</feature>
<evidence type="ECO:0000256" key="1">
    <source>
        <dbReference type="ARBA" id="ARBA00004127"/>
    </source>
</evidence>
<keyword evidence="2 7" id="KW-0812">Transmembrane</keyword>
<keyword evidence="4" id="KW-0560">Oxidoreductase</keyword>
<evidence type="ECO:0000259" key="8">
    <source>
        <dbReference type="Pfam" id="PF04116"/>
    </source>
</evidence>
<comment type="caution">
    <text evidence="9">The sequence shown here is derived from an EMBL/GenBank/DDBJ whole genome shotgun (WGS) entry which is preliminary data.</text>
</comment>
<dbReference type="InterPro" id="IPR006694">
    <property type="entry name" value="Fatty_acid_hydroxylase"/>
</dbReference>
<dbReference type="EMBL" id="VDUZ01000011">
    <property type="protein sequence ID" value="TXL76347.1"/>
    <property type="molecule type" value="Genomic_DNA"/>
</dbReference>
<keyword evidence="5" id="KW-0443">Lipid metabolism</keyword>
<dbReference type="PANTHER" id="PTHR21624:SF1">
    <property type="entry name" value="ALKYLGLYCEROL MONOOXYGENASE"/>
    <property type="match status" value="1"/>
</dbReference>
<dbReference type="RefSeq" id="WP_147847156.1">
    <property type="nucleotide sequence ID" value="NZ_VDUZ01000011.1"/>
</dbReference>